<comment type="caution">
    <text evidence="7">The sequence shown here is derived from an EMBL/GenBank/DDBJ whole genome shotgun (WGS) entry which is preliminary data.</text>
</comment>
<dbReference type="Gene3D" id="1.10.10.60">
    <property type="entry name" value="Homeodomain-like"/>
    <property type="match status" value="1"/>
</dbReference>
<dbReference type="InterPro" id="IPR050639">
    <property type="entry name" value="SSR_resolvase"/>
</dbReference>
<keyword evidence="8" id="KW-1185">Reference proteome</keyword>
<organism evidence="7 8">
    <name type="scientific">Dasania phycosphaerae</name>
    <dbReference type="NCBI Taxonomy" id="2950436"/>
    <lineage>
        <taxon>Bacteria</taxon>
        <taxon>Pseudomonadati</taxon>
        <taxon>Pseudomonadota</taxon>
        <taxon>Gammaproteobacteria</taxon>
        <taxon>Cellvibrionales</taxon>
        <taxon>Spongiibacteraceae</taxon>
        <taxon>Dasania</taxon>
    </lineage>
</organism>
<dbReference type="Proteomes" id="UP001069090">
    <property type="component" value="Unassembled WGS sequence"/>
</dbReference>
<evidence type="ECO:0000313" key="7">
    <source>
        <dbReference type="EMBL" id="MCZ0865620.1"/>
    </source>
</evidence>
<dbReference type="EMBL" id="JAPTGG010000008">
    <property type="protein sequence ID" value="MCZ0865620.1"/>
    <property type="molecule type" value="Genomic_DNA"/>
</dbReference>
<dbReference type="PANTHER" id="PTHR30461">
    <property type="entry name" value="DNA-INVERTASE FROM LAMBDOID PROPHAGE"/>
    <property type="match status" value="1"/>
</dbReference>
<dbReference type="PROSITE" id="PS00398">
    <property type="entry name" value="RECOMBINASES_2"/>
    <property type="match status" value="1"/>
</dbReference>
<evidence type="ECO:0000256" key="3">
    <source>
        <dbReference type="ARBA" id="ARBA00023125"/>
    </source>
</evidence>
<evidence type="ECO:0000313" key="8">
    <source>
        <dbReference type="Proteomes" id="UP001069090"/>
    </source>
</evidence>
<dbReference type="InterPro" id="IPR006118">
    <property type="entry name" value="Recombinase_CS"/>
</dbReference>
<dbReference type="Gene3D" id="3.40.50.1390">
    <property type="entry name" value="Resolvase, N-terminal catalytic domain"/>
    <property type="match status" value="1"/>
</dbReference>
<evidence type="ECO:0000256" key="2">
    <source>
        <dbReference type="ARBA" id="ARBA00022908"/>
    </source>
</evidence>
<dbReference type="InterPro" id="IPR006119">
    <property type="entry name" value="Resolv_N"/>
</dbReference>
<keyword evidence="2" id="KW-0229">DNA integration</keyword>
<proteinExistence type="inferred from homology"/>
<dbReference type="RefSeq" id="WP_258331767.1">
    <property type="nucleotide sequence ID" value="NZ_JAPTGG010000008.1"/>
</dbReference>
<dbReference type="GO" id="GO:0003677">
    <property type="term" value="F:DNA binding"/>
    <property type="evidence" value="ECO:0007669"/>
    <property type="project" value="UniProtKB-KW"/>
</dbReference>
<dbReference type="SMART" id="SM00857">
    <property type="entry name" value="Resolvase"/>
    <property type="match status" value="1"/>
</dbReference>
<evidence type="ECO:0000256" key="1">
    <source>
        <dbReference type="ARBA" id="ARBA00009913"/>
    </source>
</evidence>
<feature type="active site" description="O-(5'-phospho-DNA)-serine intermediate" evidence="5">
    <location>
        <position position="10"/>
    </location>
</feature>
<dbReference type="Pfam" id="PF00239">
    <property type="entry name" value="Resolvase"/>
    <property type="match status" value="1"/>
</dbReference>
<gene>
    <name evidence="7" type="ORF">O0V09_10430</name>
</gene>
<comment type="similarity">
    <text evidence="1">Belongs to the site-specific recombinase resolvase family.</text>
</comment>
<keyword evidence="3" id="KW-0238">DNA-binding</keyword>
<evidence type="ECO:0000259" key="6">
    <source>
        <dbReference type="PROSITE" id="PS51736"/>
    </source>
</evidence>
<name>A0A9J6RMC3_9GAMM</name>
<evidence type="ECO:0000256" key="5">
    <source>
        <dbReference type="PIRSR" id="PIRSR606118-50"/>
    </source>
</evidence>
<keyword evidence="4" id="KW-0233">DNA recombination</keyword>
<dbReference type="Pfam" id="PF02796">
    <property type="entry name" value="HTH_7"/>
    <property type="match status" value="1"/>
</dbReference>
<dbReference type="AlphaFoldDB" id="A0A9J6RMC3"/>
<dbReference type="SUPFAM" id="SSF53041">
    <property type="entry name" value="Resolvase-like"/>
    <property type="match status" value="1"/>
</dbReference>
<dbReference type="GO" id="GO:0000150">
    <property type="term" value="F:DNA strand exchange activity"/>
    <property type="evidence" value="ECO:0007669"/>
    <property type="project" value="InterPro"/>
</dbReference>
<dbReference type="InterPro" id="IPR006120">
    <property type="entry name" value="Resolvase_HTH_dom"/>
</dbReference>
<protein>
    <submittedName>
        <fullName evidence="7">Recombinase family protein</fullName>
    </submittedName>
</protein>
<dbReference type="PANTHER" id="PTHR30461:SF2">
    <property type="entry name" value="SERINE RECOMBINASE PINE-RELATED"/>
    <property type="match status" value="1"/>
</dbReference>
<dbReference type="PROSITE" id="PS51736">
    <property type="entry name" value="RECOMBINASES_3"/>
    <property type="match status" value="1"/>
</dbReference>
<dbReference type="GO" id="GO:0015074">
    <property type="term" value="P:DNA integration"/>
    <property type="evidence" value="ECO:0007669"/>
    <property type="project" value="UniProtKB-KW"/>
</dbReference>
<feature type="domain" description="Resolvase/invertase-type recombinase catalytic" evidence="6">
    <location>
        <begin position="2"/>
        <end position="139"/>
    </location>
</feature>
<reference evidence="7 8" key="1">
    <citation type="submission" date="2022-12" db="EMBL/GenBank/DDBJ databases">
        <title>Dasania phycosphaerae sp. nov., isolated from particulate material of the south coast of Korea.</title>
        <authorList>
            <person name="Jiang Y."/>
        </authorList>
    </citation>
    <scope>NUCLEOTIDE SEQUENCE [LARGE SCALE GENOMIC DNA]</scope>
    <source>
        <strain evidence="7 8">GY-19</strain>
    </source>
</reference>
<evidence type="ECO:0000256" key="4">
    <source>
        <dbReference type="ARBA" id="ARBA00023172"/>
    </source>
</evidence>
<dbReference type="InterPro" id="IPR036162">
    <property type="entry name" value="Resolvase-like_N_sf"/>
</dbReference>
<accession>A0A9J6RMC3</accession>
<dbReference type="CDD" id="cd03768">
    <property type="entry name" value="SR_ResInv"/>
    <property type="match status" value="1"/>
</dbReference>
<sequence>MAIIAYYRVSTKEQTIENQRLELKTLYNIDHEYSDEAVSGSVKGKDREGFAAMLSFIRKGDTLVTVDLDRLGRDSIDVQQNIASLKDKGVNIIITRLGIDLSTDAGELLVTIMSKVAEMERRKTMERAEAGRRRAIAEGKHMGRKPSVDHTKVKELRASGLSIAKTAETLGVSTATIKRMQAKS</sequence>